<accession>A0AAX4NYR2</accession>
<evidence type="ECO:0000313" key="3">
    <source>
        <dbReference type="Proteomes" id="UP001472866"/>
    </source>
</evidence>
<feature type="compositionally biased region" description="Gly residues" evidence="1">
    <location>
        <begin position="87"/>
        <end position="96"/>
    </location>
</feature>
<gene>
    <name evidence="2" type="ORF">HKI87_01g05790</name>
</gene>
<dbReference type="AlphaFoldDB" id="A0AAX4NYR2"/>
<feature type="compositionally biased region" description="Low complexity" evidence="1">
    <location>
        <begin position="56"/>
        <end position="67"/>
    </location>
</feature>
<dbReference type="Pfam" id="PF15502">
    <property type="entry name" value="MPLKIP"/>
    <property type="match status" value="1"/>
</dbReference>
<protein>
    <submittedName>
        <fullName evidence="2">Uncharacterized protein</fullName>
    </submittedName>
</protein>
<name>A0AAX4NYR2_9CHLO</name>
<reference evidence="2 3" key="1">
    <citation type="submission" date="2024-03" db="EMBL/GenBank/DDBJ databases">
        <title>Complete genome sequence of the green alga Chloropicon roscoffensis RCC1871.</title>
        <authorList>
            <person name="Lemieux C."/>
            <person name="Pombert J.-F."/>
            <person name="Otis C."/>
            <person name="Turmel M."/>
        </authorList>
    </citation>
    <scope>NUCLEOTIDE SEQUENCE [LARGE SCALE GENOMIC DNA]</scope>
    <source>
        <strain evidence="2 3">RCC1871</strain>
    </source>
</reference>
<feature type="compositionally biased region" description="Basic residues" evidence="1">
    <location>
        <begin position="116"/>
        <end position="132"/>
    </location>
</feature>
<feature type="compositionally biased region" description="Low complexity" evidence="1">
    <location>
        <begin position="97"/>
        <end position="115"/>
    </location>
</feature>
<dbReference type="Proteomes" id="UP001472866">
    <property type="component" value="Chromosome 01"/>
</dbReference>
<feature type="region of interest" description="Disordered" evidence="1">
    <location>
        <begin position="1"/>
        <end position="67"/>
    </location>
</feature>
<sequence length="177" mass="18301">MARRPREEDAELVGDRGGAGATKRRPAPGTDSGRVGLESLPTPSRPATAVCANPTASGAGAGDSAARALPRAEALLGDFFNRAQGAGSSGRGGGGKPAEATAGGSAALALPGSRPRAQHQHHHQHHHRRGSQRRGGGAQRMGRGRGFRGGGFDVTRYVKRSFLEDPWKDLIAENEGT</sequence>
<dbReference type="InterPro" id="IPR028265">
    <property type="entry name" value="TTDN1/SICKLE"/>
</dbReference>
<proteinExistence type="predicted"/>
<evidence type="ECO:0000256" key="1">
    <source>
        <dbReference type="SAM" id="MobiDB-lite"/>
    </source>
</evidence>
<organism evidence="2 3">
    <name type="scientific">Chloropicon roscoffensis</name>
    <dbReference type="NCBI Taxonomy" id="1461544"/>
    <lineage>
        <taxon>Eukaryota</taxon>
        <taxon>Viridiplantae</taxon>
        <taxon>Chlorophyta</taxon>
        <taxon>Chloropicophyceae</taxon>
        <taxon>Chloropicales</taxon>
        <taxon>Chloropicaceae</taxon>
        <taxon>Chloropicon</taxon>
    </lineage>
</organism>
<feature type="region of interest" description="Disordered" evidence="1">
    <location>
        <begin position="82"/>
        <end position="152"/>
    </location>
</feature>
<evidence type="ECO:0000313" key="2">
    <source>
        <dbReference type="EMBL" id="WZN59054.1"/>
    </source>
</evidence>
<dbReference type="EMBL" id="CP151501">
    <property type="protein sequence ID" value="WZN59054.1"/>
    <property type="molecule type" value="Genomic_DNA"/>
</dbReference>
<keyword evidence="3" id="KW-1185">Reference proteome</keyword>